<evidence type="ECO:0000313" key="5">
    <source>
        <dbReference type="Proteomes" id="UP000827721"/>
    </source>
</evidence>
<evidence type="ECO:0000313" key="4">
    <source>
        <dbReference type="EMBL" id="KAH7561133.1"/>
    </source>
</evidence>
<evidence type="ECO:0000259" key="3">
    <source>
        <dbReference type="Pfam" id="PF04504"/>
    </source>
</evidence>
<feature type="compositionally biased region" description="Polar residues" evidence="2">
    <location>
        <begin position="1"/>
        <end position="22"/>
    </location>
</feature>
<feature type="compositionally biased region" description="Acidic residues" evidence="2">
    <location>
        <begin position="136"/>
        <end position="154"/>
    </location>
</feature>
<sequence>MSTPTTKSTLATPSSSTSQSGRLFTDTDEIRLLKTYYKITKSNPSSLTSSSSSSSSPITVDPQTYQRINKALNSKFTHSQITDKLRRLRVKYHKHARSKSLIRTPHDQEIFNLARKTWGKKTKQPRGNKKVQDSASSDDNDNNNDNEDDEEEEEGAVVAVAVAVAAGNEQGREKVDLEEYPALVSEFSKYLAVNSVWREGLKLLGNGKLREMNEQWMSIGIEEAKIVTKKADLVKEQTQLVMQILQNGSGGTGN</sequence>
<comment type="caution">
    <text evidence="4">The sequence shown here is derived from an EMBL/GenBank/DDBJ whole genome shotgun (WGS) entry which is preliminary data.</text>
</comment>
<keyword evidence="5" id="KW-1185">Reference proteome</keyword>
<accession>A0ABQ8HJ92</accession>
<gene>
    <name evidence="4" type="ORF">JRO89_XS10G0178200</name>
</gene>
<dbReference type="Proteomes" id="UP000827721">
    <property type="component" value="Unassembled WGS sequence"/>
</dbReference>
<feature type="compositionally biased region" description="Basic residues" evidence="2">
    <location>
        <begin position="117"/>
        <end position="129"/>
    </location>
</feature>
<protein>
    <recommendedName>
        <fullName evidence="3">Glabrous enhancer-binding protein-like DBD domain-containing protein</fullName>
    </recommendedName>
</protein>
<feature type="domain" description="Glabrous enhancer-binding protein-like DBD" evidence="3">
    <location>
        <begin position="22"/>
        <end position="119"/>
    </location>
</feature>
<dbReference type="InterPro" id="IPR053932">
    <property type="entry name" value="GeBP-like_DBD"/>
</dbReference>
<organism evidence="4 5">
    <name type="scientific">Xanthoceras sorbifolium</name>
    <dbReference type="NCBI Taxonomy" id="99658"/>
    <lineage>
        <taxon>Eukaryota</taxon>
        <taxon>Viridiplantae</taxon>
        <taxon>Streptophyta</taxon>
        <taxon>Embryophyta</taxon>
        <taxon>Tracheophyta</taxon>
        <taxon>Spermatophyta</taxon>
        <taxon>Magnoliopsida</taxon>
        <taxon>eudicotyledons</taxon>
        <taxon>Gunneridae</taxon>
        <taxon>Pentapetalae</taxon>
        <taxon>rosids</taxon>
        <taxon>malvids</taxon>
        <taxon>Sapindales</taxon>
        <taxon>Sapindaceae</taxon>
        <taxon>Xanthoceroideae</taxon>
        <taxon>Xanthoceras</taxon>
    </lineage>
</organism>
<dbReference type="Pfam" id="PF04504">
    <property type="entry name" value="GeBP-like_DBD"/>
    <property type="match status" value="1"/>
</dbReference>
<dbReference type="EMBL" id="JAFEMO010000010">
    <property type="protein sequence ID" value="KAH7561133.1"/>
    <property type="molecule type" value="Genomic_DNA"/>
</dbReference>
<evidence type="ECO:0000256" key="2">
    <source>
        <dbReference type="SAM" id="MobiDB-lite"/>
    </source>
</evidence>
<dbReference type="PANTHER" id="PTHR31662:SF39">
    <property type="match status" value="1"/>
</dbReference>
<feature type="region of interest" description="Disordered" evidence="2">
    <location>
        <begin position="1"/>
        <end position="23"/>
    </location>
</feature>
<feature type="region of interest" description="Disordered" evidence="2">
    <location>
        <begin position="115"/>
        <end position="154"/>
    </location>
</feature>
<proteinExistence type="inferred from homology"/>
<reference evidence="4 5" key="1">
    <citation type="submission" date="2021-02" db="EMBL/GenBank/DDBJ databases">
        <title>Plant Genome Project.</title>
        <authorList>
            <person name="Zhang R.-G."/>
        </authorList>
    </citation>
    <scope>NUCLEOTIDE SEQUENCE [LARGE SCALE GENOMIC DNA]</scope>
    <source>
        <tissue evidence="4">Leaves</tissue>
    </source>
</reference>
<comment type="similarity">
    <text evidence="1">Belongs to the GeBP family.</text>
</comment>
<dbReference type="InterPro" id="IPR007592">
    <property type="entry name" value="GEBP"/>
</dbReference>
<dbReference type="PANTHER" id="PTHR31662">
    <property type="entry name" value="BNAANNG10740D PROTEIN-RELATED"/>
    <property type="match status" value="1"/>
</dbReference>
<evidence type="ECO:0000256" key="1">
    <source>
        <dbReference type="ARBA" id="ARBA00010820"/>
    </source>
</evidence>
<name>A0ABQ8HJ92_9ROSI</name>